<evidence type="ECO:0000256" key="1">
    <source>
        <dbReference type="SAM" id="MobiDB-lite"/>
    </source>
</evidence>
<name>A0AAU7TQH9_9ACTN</name>
<feature type="compositionally biased region" description="Low complexity" evidence="1">
    <location>
        <begin position="1"/>
        <end position="15"/>
    </location>
</feature>
<sequence>MSSAASQAWSWACSSPTSSPPRKEVLTEREEKASVAIASNEFFGGWTKAFTDPRLCAAIVDRLTFGGTILETGTDSYRLAKPQSSGQPGTRQARKRCRRNQHPRHRHVPGGLRTRQQAVSDETLLSRSRVAAGSQATARGRAAWRESADACSTRAAAITGYLRVTQSVLNPLPRRTGCRRCE</sequence>
<keyword evidence="3" id="KW-0067">ATP-binding</keyword>
<reference evidence="3" key="1">
    <citation type="submission" date="2024-06" db="EMBL/GenBank/DDBJ databases">
        <title>Kribbella sp. strain HUAS MG21 genome sequences.</title>
        <authorList>
            <person name="Mo P."/>
        </authorList>
    </citation>
    <scope>NUCLEOTIDE SEQUENCE</scope>
    <source>
        <strain evidence="3">HUAS MG21</strain>
    </source>
</reference>
<dbReference type="EMBL" id="CP158165">
    <property type="protein sequence ID" value="XBV28977.1"/>
    <property type="molecule type" value="Genomic_DNA"/>
</dbReference>
<evidence type="ECO:0000313" key="3">
    <source>
        <dbReference type="EMBL" id="XBV28977.1"/>
    </source>
</evidence>
<dbReference type="InterPro" id="IPR002611">
    <property type="entry name" value="IstB_ATP-bd"/>
</dbReference>
<protein>
    <submittedName>
        <fullName evidence="3">ATP-binding protein</fullName>
    </submittedName>
</protein>
<proteinExistence type="predicted"/>
<dbReference type="AlphaFoldDB" id="A0AAU7TQH9"/>
<feature type="domain" description="IstB-like ATP-binding" evidence="2">
    <location>
        <begin position="24"/>
        <end position="81"/>
    </location>
</feature>
<feature type="compositionally biased region" description="Basic residues" evidence="1">
    <location>
        <begin position="92"/>
        <end position="108"/>
    </location>
</feature>
<feature type="region of interest" description="Disordered" evidence="1">
    <location>
        <begin position="1"/>
        <end position="27"/>
    </location>
</feature>
<accession>A0AAU7TQH9</accession>
<gene>
    <name evidence="3" type="ORF">ABN611_34350</name>
</gene>
<organism evidence="3">
    <name type="scientific">Kribbella sp. HUAS MG21</name>
    <dbReference type="NCBI Taxonomy" id="3160966"/>
    <lineage>
        <taxon>Bacteria</taxon>
        <taxon>Bacillati</taxon>
        <taxon>Actinomycetota</taxon>
        <taxon>Actinomycetes</taxon>
        <taxon>Propionibacteriales</taxon>
        <taxon>Kribbellaceae</taxon>
        <taxon>Kribbella</taxon>
    </lineage>
</organism>
<dbReference type="GO" id="GO:0005524">
    <property type="term" value="F:ATP binding"/>
    <property type="evidence" value="ECO:0007669"/>
    <property type="project" value="UniProtKB-KW"/>
</dbReference>
<dbReference type="Pfam" id="PF01695">
    <property type="entry name" value="IstB_IS21"/>
    <property type="match status" value="1"/>
</dbReference>
<keyword evidence="3" id="KW-0547">Nucleotide-binding</keyword>
<evidence type="ECO:0000259" key="2">
    <source>
        <dbReference type="Pfam" id="PF01695"/>
    </source>
</evidence>
<feature type="compositionally biased region" description="Polar residues" evidence="1">
    <location>
        <begin position="114"/>
        <end position="126"/>
    </location>
</feature>
<dbReference type="RefSeq" id="WP_350281722.1">
    <property type="nucleotide sequence ID" value="NZ_CP158165.1"/>
</dbReference>
<feature type="region of interest" description="Disordered" evidence="1">
    <location>
        <begin position="78"/>
        <end position="139"/>
    </location>
</feature>